<evidence type="ECO:0000256" key="2">
    <source>
        <dbReference type="ARBA" id="ARBA00006024"/>
    </source>
</evidence>
<dbReference type="GO" id="GO:0005886">
    <property type="term" value="C:plasma membrane"/>
    <property type="evidence" value="ECO:0007669"/>
    <property type="project" value="UniProtKB-SubCell"/>
</dbReference>
<evidence type="ECO:0000256" key="6">
    <source>
        <dbReference type="ARBA" id="ARBA00022989"/>
    </source>
</evidence>
<dbReference type="NCBIfam" id="TIGR01512">
    <property type="entry name" value="ATPase-IB2_Cd"/>
    <property type="match status" value="1"/>
</dbReference>
<dbReference type="InterPro" id="IPR023214">
    <property type="entry name" value="HAD_sf"/>
</dbReference>
<dbReference type="InterPro" id="IPR027256">
    <property type="entry name" value="P-typ_ATPase_IB"/>
</dbReference>
<dbReference type="InterPro" id="IPR001757">
    <property type="entry name" value="P_typ_ATPase"/>
</dbReference>
<dbReference type="AlphaFoldDB" id="A0AAJ1WF91"/>
<evidence type="ECO:0000256" key="4">
    <source>
        <dbReference type="ARBA" id="ARBA00022723"/>
    </source>
</evidence>
<dbReference type="NCBIfam" id="TIGR01525">
    <property type="entry name" value="ATPase-IB_hvy"/>
    <property type="match status" value="1"/>
</dbReference>
<gene>
    <name evidence="10" type="ORF">J2T23_000112</name>
</gene>
<proteinExistence type="inferred from homology"/>
<reference evidence="10 11" key="1">
    <citation type="submission" date="2023-07" db="EMBL/GenBank/DDBJ databases">
        <title>Sorghum-associated microbial communities from plants grown in Nebraska, USA.</title>
        <authorList>
            <person name="Schachtman D."/>
        </authorList>
    </citation>
    <scope>NUCLEOTIDE SEQUENCE [LARGE SCALE GENOMIC DNA]</scope>
    <source>
        <strain evidence="10 11">DS1001</strain>
    </source>
</reference>
<feature type="transmembrane region" description="Helical" evidence="8">
    <location>
        <begin position="252"/>
        <end position="274"/>
    </location>
</feature>
<dbReference type="GO" id="GO:0015086">
    <property type="term" value="F:cadmium ion transmembrane transporter activity"/>
    <property type="evidence" value="ECO:0007669"/>
    <property type="project" value="TreeGrafter"/>
</dbReference>
<dbReference type="SFLD" id="SFLDF00027">
    <property type="entry name" value="p-type_atpase"/>
    <property type="match status" value="1"/>
</dbReference>
<dbReference type="GO" id="GO:0019829">
    <property type="term" value="F:ATPase-coupled monoatomic cation transmembrane transporter activity"/>
    <property type="evidence" value="ECO:0007669"/>
    <property type="project" value="InterPro"/>
</dbReference>
<feature type="domain" description="P-type ATPase A" evidence="9">
    <location>
        <begin position="115"/>
        <end position="211"/>
    </location>
</feature>
<dbReference type="GO" id="GO:0016887">
    <property type="term" value="F:ATP hydrolysis activity"/>
    <property type="evidence" value="ECO:0007669"/>
    <property type="project" value="InterPro"/>
</dbReference>
<dbReference type="PANTHER" id="PTHR48085:SF5">
    <property type="entry name" value="CADMIUM_ZINC-TRANSPORTING ATPASE HMA4-RELATED"/>
    <property type="match status" value="1"/>
</dbReference>
<dbReference type="SUPFAM" id="SSF81653">
    <property type="entry name" value="Calcium ATPase, transduction domain A"/>
    <property type="match status" value="1"/>
</dbReference>
<dbReference type="InterPro" id="IPR059000">
    <property type="entry name" value="ATPase_P-type_domA"/>
</dbReference>
<keyword evidence="8" id="KW-0547">Nucleotide-binding</keyword>
<dbReference type="Gene3D" id="3.40.50.1000">
    <property type="entry name" value="HAD superfamily/HAD-like"/>
    <property type="match status" value="1"/>
</dbReference>
<dbReference type="InterPro" id="IPR023298">
    <property type="entry name" value="ATPase_P-typ_TM_dom_sf"/>
</dbReference>
<dbReference type="EMBL" id="JAUSTB010000001">
    <property type="protein sequence ID" value="MDQ0144238.1"/>
    <property type="molecule type" value="Genomic_DNA"/>
</dbReference>
<evidence type="ECO:0000256" key="5">
    <source>
        <dbReference type="ARBA" id="ARBA00022967"/>
    </source>
</evidence>
<keyword evidence="11" id="KW-1185">Reference proteome</keyword>
<dbReference type="PROSITE" id="PS00154">
    <property type="entry name" value="ATPASE_E1_E2"/>
    <property type="match status" value="1"/>
</dbReference>
<comment type="similarity">
    <text evidence="2 8">Belongs to the cation transport ATPase (P-type) (TC 3.A.3) family. Type IB subfamily.</text>
</comment>
<dbReference type="SFLD" id="SFLDG00002">
    <property type="entry name" value="C1.7:_P-type_atpase_like"/>
    <property type="match status" value="1"/>
</dbReference>
<feature type="transmembrane region" description="Helical" evidence="8">
    <location>
        <begin position="554"/>
        <end position="578"/>
    </location>
</feature>
<evidence type="ECO:0000256" key="8">
    <source>
        <dbReference type="RuleBase" id="RU362081"/>
    </source>
</evidence>
<keyword evidence="7 8" id="KW-0472">Membrane</keyword>
<protein>
    <submittedName>
        <fullName evidence="10">Heavy metal translocating P-type ATPase</fullName>
    </submittedName>
</protein>
<dbReference type="InterPro" id="IPR036412">
    <property type="entry name" value="HAD-like_sf"/>
</dbReference>
<dbReference type="InterPro" id="IPR023299">
    <property type="entry name" value="ATPase_P-typ_cyto_dom_N"/>
</dbReference>
<keyword evidence="3 8" id="KW-0812">Transmembrane</keyword>
<keyword evidence="6 8" id="KW-1133">Transmembrane helix</keyword>
<keyword evidence="8" id="KW-1003">Cell membrane</keyword>
<dbReference type="Gene3D" id="2.70.150.10">
    <property type="entry name" value="Calcium-transporting ATPase, cytoplasmic transduction domain A"/>
    <property type="match status" value="1"/>
</dbReference>
<dbReference type="SFLD" id="SFLDS00003">
    <property type="entry name" value="Haloacid_Dehalogenase"/>
    <property type="match status" value="1"/>
</dbReference>
<evidence type="ECO:0000259" key="9">
    <source>
        <dbReference type="Pfam" id="PF00122"/>
    </source>
</evidence>
<feature type="transmembrane region" description="Helical" evidence="8">
    <location>
        <begin position="61"/>
        <end position="86"/>
    </location>
</feature>
<organism evidence="10 11">
    <name type="scientific">Pseudarthrobacter niigatensis</name>
    <dbReference type="NCBI Taxonomy" id="369935"/>
    <lineage>
        <taxon>Bacteria</taxon>
        <taxon>Bacillati</taxon>
        <taxon>Actinomycetota</taxon>
        <taxon>Actinomycetes</taxon>
        <taxon>Micrococcales</taxon>
        <taxon>Micrococcaceae</taxon>
        <taxon>Pseudarthrobacter</taxon>
    </lineage>
</organism>
<dbReference type="InterPro" id="IPR051014">
    <property type="entry name" value="Cation_Transport_ATPase_IB"/>
</dbReference>
<evidence type="ECO:0000313" key="10">
    <source>
        <dbReference type="EMBL" id="MDQ0144238.1"/>
    </source>
</evidence>
<keyword evidence="8" id="KW-0067">ATP-binding</keyword>
<dbReference type="InterPro" id="IPR008250">
    <property type="entry name" value="ATPase_P-typ_transduc_dom_A_sf"/>
</dbReference>
<dbReference type="GO" id="GO:0046872">
    <property type="term" value="F:metal ion binding"/>
    <property type="evidence" value="ECO:0007669"/>
    <property type="project" value="UniProtKB-KW"/>
</dbReference>
<dbReference type="Pfam" id="PF00122">
    <property type="entry name" value="E1-E2_ATPase"/>
    <property type="match status" value="1"/>
</dbReference>
<dbReference type="PANTHER" id="PTHR48085">
    <property type="entry name" value="CADMIUM/ZINC-TRANSPORTING ATPASE HMA2-RELATED"/>
    <property type="match status" value="1"/>
</dbReference>
<dbReference type="InterPro" id="IPR044492">
    <property type="entry name" value="P_typ_ATPase_HD_dom"/>
</dbReference>
<evidence type="ECO:0000256" key="7">
    <source>
        <dbReference type="ARBA" id="ARBA00023136"/>
    </source>
</evidence>
<feature type="transmembrane region" description="Helical" evidence="8">
    <location>
        <begin position="227"/>
        <end position="246"/>
    </location>
</feature>
<evidence type="ECO:0000256" key="1">
    <source>
        <dbReference type="ARBA" id="ARBA00004651"/>
    </source>
</evidence>
<sequence length="614" mass="63397">MRRYPVVALTCVVLAAVLVLLQFGLELQVRVLASAYAAVIVVARSAGMVRSLREGRWGIDLLALMAIVSTVVVGEYLAALVVILMLTGGEALEDFAQGRAARELRSLLDRAPRFAHREGAGAVLEDTPIGDVAQGDVLVVRPSELVPVDGELLSDSASLDESSLTGESLPVEHTMGETLLSGSVNGVAAIRMRTSATAADSQYSRIIALVEEASNSRAPVVRLADRYAVPFTILALAMAGTAWLLSGEPLRFAQVLVVATPCPLLIAAPVAFLAGTSQAAHKGIIIKNTRTLEQLAKAQTAVFDKTGTLTSGRPVLDRIQVAPGQGEALGSQRILQLAASAEQYSSHVLAGSVIEAAAAAGLTLLPVQQATENATHGVEADCDGQRVVVGKAGLVRNSSTGFQEATVHSGQLAVHVAVDGGYAGALVMKDPLRRNAVDTLARLRSLGVRNTMLLTGDAQATAAHIAEEAGIGRVQADCLPEDKVNTVAAIMERPVLMVGDGVNDAPVLAAADVGIAMGAKGATAASESADVVIMLDDVSKVAQAVAIGKRTVSVALVSIWTGIGLSLVLMAIAMTGYIPAVAGALLQEFVDLATILNGLRALHGADRKPAAPPA</sequence>
<comment type="caution">
    <text evidence="10">The sequence shown here is derived from an EMBL/GenBank/DDBJ whole genome shotgun (WGS) entry which is preliminary data.</text>
</comment>
<keyword evidence="4 8" id="KW-0479">Metal-binding</keyword>
<keyword evidence="5" id="KW-1278">Translocase</keyword>
<name>A0AAJ1WF91_9MICC</name>
<dbReference type="Gene3D" id="3.40.1110.10">
    <property type="entry name" value="Calcium-transporting ATPase, cytoplasmic domain N"/>
    <property type="match status" value="1"/>
</dbReference>
<dbReference type="GO" id="GO:0005524">
    <property type="term" value="F:ATP binding"/>
    <property type="evidence" value="ECO:0007669"/>
    <property type="project" value="UniProtKB-UniRule"/>
</dbReference>
<dbReference type="PRINTS" id="PR00120">
    <property type="entry name" value="HATPASE"/>
</dbReference>
<evidence type="ECO:0000256" key="3">
    <source>
        <dbReference type="ARBA" id="ARBA00022692"/>
    </source>
</evidence>
<dbReference type="SUPFAM" id="SSF56784">
    <property type="entry name" value="HAD-like"/>
    <property type="match status" value="1"/>
</dbReference>
<dbReference type="SUPFAM" id="SSF81665">
    <property type="entry name" value="Calcium ATPase, transmembrane domain M"/>
    <property type="match status" value="1"/>
</dbReference>
<comment type="subcellular location">
    <subcellularLocation>
        <location evidence="1">Cell membrane</location>
        <topology evidence="1">Multi-pass membrane protein</topology>
    </subcellularLocation>
</comment>
<dbReference type="RefSeq" id="WP_370871439.1">
    <property type="nucleotide sequence ID" value="NZ_JAUSTB010000001.1"/>
</dbReference>
<dbReference type="NCBIfam" id="TIGR01494">
    <property type="entry name" value="ATPase_P-type"/>
    <property type="match status" value="1"/>
</dbReference>
<accession>A0AAJ1WF91</accession>
<evidence type="ECO:0000313" key="11">
    <source>
        <dbReference type="Proteomes" id="UP001239267"/>
    </source>
</evidence>
<dbReference type="PRINTS" id="PR00119">
    <property type="entry name" value="CATATPASE"/>
</dbReference>
<dbReference type="Pfam" id="PF00702">
    <property type="entry name" value="Hydrolase"/>
    <property type="match status" value="1"/>
</dbReference>
<dbReference type="Proteomes" id="UP001239267">
    <property type="component" value="Unassembled WGS sequence"/>
</dbReference>
<dbReference type="InterPro" id="IPR018303">
    <property type="entry name" value="ATPase_P-typ_P_site"/>
</dbReference>